<reference evidence="2 3" key="1">
    <citation type="submission" date="2015-07" db="EMBL/GenBank/DDBJ databases">
        <title>The genome of Pseudoloma neurophilia, a relevant intracellular parasite of the zebrafish.</title>
        <authorList>
            <person name="Ndikumana S."/>
            <person name="Pelin A."/>
            <person name="Sanders J."/>
            <person name="Corradi N."/>
        </authorList>
    </citation>
    <scope>NUCLEOTIDE SEQUENCE [LARGE SCALE GENOMIC DNA]</scope>
    <source>
        <strain evidence="2 3">MK1</strain>
    </source>
</reference>
<dbReference type="Pfam" id="PF00462">
    <property type="entry name" value="Glutaredoxin"/>
    <property type="match status" value="1"/>
</dbReference>
<protein>
    <recommendedName>
        <fullName evidence="1">Glutaredoxin domain-containing protein</fullName>
    </recommendedName>
</protein>
<dbReference type="GO" id="GO:0016491">
    <property type="term" value="F:oxidoreductase activity"/>
    <property type="evidence" value="ECO:0007669"/>
    <property type="project" value="UniProtKB-ARBA"/>
</dbReference>
<dbReference type="VEuPathDB" id="MicrosporidiaDB:M153_22300011454"/>
<dbReference type="InterPro" id="IPR036249">
    <property type="entry name" value="Thioredoxin-like_sf"/>
</dbReference>
<gene>
    <name evidence="2" type="ORF">M153_22300011454</name>
</gene>
<proteinExistence type="predicted"/>
<sequence length="409" mass="43964">MLLLFLPLIYKVYADACTSSCDTMTKISAMEMPAAKCTRTPIFKDDARLNDAVAKNEYVVVGKNGCQWCSKALGVLQSRGKQVEYIDLATAPDLYNRLSEFLKYDYVPIVIHKASFIGGYTELINCMAEESEAENLQKLNEKVSPVVYPPDCTLSKLVVSEPTPEQMVQLCPAEKAAIQQVLQPVQPLSNAALAIKSMETNQQANQLMQLQQQKRAICQLEQQKNNLALQAQQKEREAKQAACVATTAANNITLQQNALQANTEAINQQIVAQAEAQKQAALQKADCVITQQQNAAMQKAAELAAASQPVVPVVTQTVPVVTQTTPVVVQTAPVVTATPEPVITATSAPSLLTGTPSGLTPVAPTVLVEAPATSSSTCQPEANNPLLMGEPQNVQTQLTVVPMQVTSSC</sequence>
<evidence type="ECO:0000259" key="1">
    <source>
        <dbReference type="Pfam" id="PF00462"/>
    </source>
</evidence>
<evidence type="ECO:0000313" key="3">
    <source>
        <dbReference type="Proteomes" id="UP000051530"/>
    </source>
</evidence>
<comment type="caution">
    <text evidence="2">The sequence shown here is derived from an EMBL/GenBank/DDBJ whole genome shotgun (WGS) entry which is preliminary data.</text>
</comment>
<evidence type="ECO:0000313" key="2">
    <source>
        <dbReference type="EMBL" id="KRH94524.1"/>
    </source>
</evidence>
<accession>A0A0R0LZ21</accession>
<name>A0A0R0LZ21_9MICR</name>
<dbReference type="PROSITE" id="PS51354">
    <property type="entry name" value="GLUTAREDOXIN_2"/>
    <property type="match status" value="1"/>
</dbReference>
<dbReference type="CDD" id="cd02066">
    <property type="entry name" value="GRX_family"/>
    <property type="match status" value="1"/>
</dbReference>
<dbReference type="EMBL" id="LGUB01000063">
    <property type="protein sequence ID" value="KRH94524.1"/>
    <property type="molecule type" value="Genomic_DNA"/>
</dbReference>
<dbReference type="InterPro" id="IPR002109">
    <property type="entry name" value="Glutaredoxin"/>
</dbReference>
<dbReference type="SUPFAM" id="SSF52833">
    <property type="entry name" value="Thioredoxin-like"/>
    <property type="match status" value="1"/>
</dbReference>
<keyword evidence="3" id="KW-1185">Reference proteome</keyword>
<dbReference type="Gene3D" id="3.40.30.10">
    <property type="entry name" value="Glutaredoxin"/>
    <property type="match status" value="1"/>
</dbReference>
<dbReference type="AlphaFoldDB" id="A0A0R0LZ21"/>
<organism evidence="2 3">
    <name type="scientific">Pseudoloma neurophilia</name>
    <dbReference type="NCBI Taxonomy" id="146866"/>
    <lineage>
        <taxon>Eukaryota</taxon>
        <taxon>Fungi</taxon>
        <taxon>Fungi incertae sedis</taxon>
        <taxon>Microsporidia</taxon>
        <taxon>Pseudoloma</taxon>
    </lineage>
</organism>
<feature type="domain" description="Glutaredoxin" evidence="1">
    <location>
        <begin position="59"/>
        <end position="112"/>
    </location>
</feature>
<dbReference type="Proteomes" id="UP000051530">
    <property type="component" value="Unassembled WGS sequence"/>
</dbReference>